<dbReference type="KEGG" id="mvl:KOY49_00110"/>
<reference evidence="2" key="1">
    <citation type="submission" date="2021-06" db="EMBL/GenBank/DDBJ databases">
        <title>An adapted protocol for Saccharibacteria cultivation: two new species join this phylum of Candidate Phyla Radiations.</title>
        <authorList>
            <person name="Ibrahim A."/>
            <person name="Maatouk M."/>
            <person name="Raoult D."/>
            <person name="Bittar F."/>
        </authorList>
    </citation>
    <scope>NUCLEOTIDE SEQUENCE</scope>
    <source>
        <strain evidence="2">IHU2</strain>
    </source>
</reference>
<evidence type="ECO:0000313" key="3">
    <source>
        <dbReference type="Proteomes" id="UP000677117"/>
    </source>
</evidence>
<dbReference type="AlphaFoldDB" id="A0A8F1MBA0"/>
<name>A0A8F1MBA0_9BACT</name>
<keyword evidence="1" id="KW-1133">Transmembrane helix</keyword>
<feature type="transmembrane region" description="Helical" evidence="1">
    <location>
        <begin position="66"/>
        <end position="88"/>
    </location>
</feature>
<accession>A0A8F1MBA0</accession>
<keyword evidence="1" id="KW-0472">Membrane</keyword>
<feature type="transmembrane region" description="Helical" evidence="1">
    <location>
        <begin position="30"/>
        <end position="54"/>
    </location>
</feature>
<proteinExistence type="predicted"/>
<gene>
    <name evidence="2" type="ORF">KOY49_00110</name>
</gene>
<evidence type="ECO:0000256" key="1">
    <source>
        <dbReference type="SAM" id="Phobius"/>
    </source>
</evidence>
<dbReference type="Proteomes" id="UP000677117">
    <property type="component" value="Chromosome"/>
</dbReference>
<evidence type="ECO:0000313" key="2">
    <source>
        <dbReference type="EMBL" id="QWQ31443.1"/>
    </source>
</evidence>
<keyword evidence="1" id="KW-0812">Transmembrane</keyword>
<sequence length="91" mass="9529">MEFFAGLLGRARCSWCAENNGVDIMKFVNFAFWVAGVVAVIVVIIAGINYSLSSGDPSKTASAKNAILYSVIGLVIIASAIAITGYIIGKV</sequence>
<organism evidence="2 3">
    <name type="scientific">Candidatus Minimicrobia vallesae</name>
    <dbReference type="NCBI Taxonomy" id="2841264"/>
    <lineage>
        <taxon>Bacteria</taxon>
        <taxon>Candidatus Saccharimonadota</taxon>
        <taxon>Candidatus Saccharimonadota incertae sedis</taxon>
        <taxon>Candidatus Minimicrobia</taxon>
    </lineage>
</organism>
<dbReference type="Pfam" id="PF18895">
    <property type="entry name" value="T4SS_pilin"/>
    <property type="match status" value="1"/>
</dbReference>
<protein>
    <submittedName>
        <fullName evidence="2">Uncharacterized protein</fullName>
    </submittedName>
</protein>
<dbReference type="EMBL" id="CP076459">
    <property type="protein sequence ID" value="QWQ31443.1"/>
    <property type="molecule type" value="Genomic_DNA"/>
</dbReference>
<dbReference type="RefSeq" id="WP_232736223.1">
    <property type="nucleotide sequence ID" value="NZ_CP076459.1"/>
</dbReference>
<keyword evidence="3" id="KW-1185">Reference proteome</keyword>
<dbReference type="InterPro" id="IPR043993">
    <property type="entry name" value="T4SS_pilin"/>
</dbReference>